<proteinExistence type="predicted"/>
<organism evidence="2 3">
    <name type="scientific">Lactarius akahatsu</name>
    <dbReference type="NCBI Taxonomy" id="416441"/>
    <lineage>
        <taxon>Eukaryota</taxon>
        <taxon>Fungi</taxon>
        <taxon>Dikarya</taxon>
        <taxon>Basidiomycota</taxon>
        <taxon>Agaricomycotina</taxon>
        <taxon>Agaricomycetes</taxon>
        <taxon>Russulales</taxon>
        <taxon>Russulaceae</taxon>
        <taxon>Lactarius</taxon>
    </lineage>
</organism>
<dbReference type="EMBL" id="JAKELL010000064">
    <property type="protein sequence ID" value="KAH8985378.1"/>
    <property type="molecule type" value="Genomic_DNA"/>
</dbReference>
<protein>
    <submittedName>
        <fullName evidence="2">Uncharacterized protein</fullName>
    </submittedName>
</protein>
<dbReference type="AlphaFoldDB" id="A0AAD4LB85"/>
<evidence type="ECO:0000313" key="2">
    <source>
        <dbReference type="EMBL" id="KAH8985378.1"/>
    </source>
</evidence>
<sequence>MVCHTRVHVSLSSPNTFPLITGSQDPAQTTPLSSPTAFTPTTSVVSPLTPSQSFHSVKHPTGPQFMGSQASEPLVPYVVAHAEKQIFCVLPLIPQVSGQDYARTSRDLILPPPEAFLALNTSLPPAFPPFHTHNCTWSSVLSLVQQPLLLWPGYAPKNLGEYPDIMTLWQTWDEGVLIEGVGCMPPLRLIDERWGSCLGQRARWRPHGDPLARTIWAKFNFFITRINAHMATGHTIDQTLTFFESERGEKSVNQFHKALQGKKSQKRQATDAIQHT</sequence>
<feature type="compositionally biased region" description="Polar residues" evidence="1">
    <location>
        <begin position="19"/>
        <end position="38"/>
    </location>
</feature>
<accession>A0AAD4LB85</accession>
<keyword evidence="3" id="KW-1185">Reference proteome</keyword>
<feature type="region of interest" description="Disordered" evidence="1">
    <location>
        <begin position="19"/>
        <end position="62"/>
    </location>
</feature>
<feature type="compositionally biased region" description="Low complexity" evidence="1">
    <location>
        <begin position="39"/>
        <end position="53"/>
    </location>
</feature>
<feature type="region of interest" description="Disordered" evidence="1">
    <location>
        <begin position="256"/>
        <end position="276"/>
    </location>
</feature>
<reference evidence="2" key="1">
    <citation type="submission" date="2022-01" db="EMBL/GenBank/DDBJ databases">
        <title>Comparative genomics reveals a dynamic genome evolution in the ectomycorrhizal milk-cap (Lactarius) mushrooms.</title>
        <authorList>
            <consortium name="DOE Joint Genome Institute"/>
            <person name="Lebreton A."/>
            <person name="Tang N."/>
            <person name="Kuo A."/>
            <person name="LaButti K."/>
            <person name="Drula E."/>
            <person name="Barry K."/>
            <person name="Clum A."/>
            <person name="Lipzen A."/>
            <person name="Mousain D."/>
            <person name="Ng V."/>
            <person name="Wang R."/>
            <person name="Wang X."/>
            <person name="Dai Y."/>
            <person name="Henrissat B."/>
            <person name="Grigoriev I.V."/>
            <person name="Guerin-Laguette A."/>
            <person name="Yu F."/>
            <person name="Martin F.M."/>
        </authorList>
    </citation>
    <scope>NUCLEOTIDE SEQUENCE</scope>
    <source>
        <strain evidence="2">QP</strain>
    </source>
</reference>
<evidence type="ECO:0000313" key="3">
    <source>
        <dbReference type="Proteomes" id="UP001201163"/>
    </source>
</evidence>
<gene>
    <name evidence="2" type="ORF">EDB92DRAFT_1802542</name>
</gene>
<evidence type="ECO:0000256" key="1">
    <source>
        <dbReference type="SAM" id="MobiDB-lite"/>
    </source>
</evidence>
<name>A0AAD4LB85_9AGAM</name>
<dbReference type="Proteomes" id="UP001201163">
    <property type="component" value="Unassembled WGS sequence"/>
</dbReference>
<comment type="caution">
    <text evidence="2">The sequence shown here is derived from an EMBL/GenBank/DDBJ whole genome shotgun (WGS) entry which is preliminary data.</text>
</comment>